<evidence type="ECO:0000256" key="3">
    <source>
        <dbReference type="ARBA" id="ARBA00004733"/>
    </source>
</evidence>
<evidence type="ECO:0000256" key="2">
    <source>
        <dbReference type="ARBA" id="ARBA00002786"/>
    </source>
</evidence>
<evidence type="ECO:0000256" key="6">
    <source>
        <dbReference type="ARBA" id="ARBA00012043"/>
    </source>
</evidence>
<comment type="cofactor">
    <cofactor evidence="1">
        <name>pyridoxal 5'-phosphate</name>
        <dbReference type="ChEBI" id="CHEBI:597326"/>
    </cofactor>
</comment>
<evidence type="ECO:0000256" key="10">
    <source>
        <dbReference type="ARBA" id="ARBA00023141"/>
    </source>
</evidence>
<proteinExistence type="inferred from homology"/>
<dbReference type="GO" id="GO:0004834">
    <property type="term" value="F:tryptophan synthase activity"/>
    <property type="evidence" value="ECO:0007669"/>
    <property type="project" value="UniProtKB-EC"/>
</dbReference>
<gene>
    <name evidence="14" type="ORF">OG549_39490</name>
</gene>
<keyword evidence="10" id="KW-0057">Aromatic amino acid biosynthesis</keyword>
<dbReference type="InterPro" id="IPR023026">
    <property type="entry name" value="Trp_synth_beta/beta-like"/>
</dbReference>
<evidence type="ECO:0000256" key="12">
    <source>
        <dbReference type="ARBA" id="ARBA00049047"/>
    </source>
</evidence>
<dbReference type="PROSITE" id="PS00168">
    <property type="entry name" value="TRP_SYNTHASE_BETA"/>
    <property type="match status" value="1"/>
</dbReference>
<accession>A0AAU2VGF7</accession>
<dbReference type="InterPro" id="IPR036052">
    <property type="entry name" value="TrpB-like_PALP_sf"/>
</dbReference>
<keyword evidence="7" id="KW-0028">Amino-acid biosynthesis</keyword>
<dbReference type="InterPro" id="IPR006316">
    <property type="entry name" value="Trp_synth_b-like"/>
</dbReference>
<feature type="domain" description="Tryptophan synthase beta chain-like PALP" evidence="13">
    <location>
        <begin position="77"/>
        <end position="415"/>
    </location>
</feature>
<evidence type="ECO:0000256" key="7">
    <source>
        <dbReference type="ARBA" id="ARBA00022605"/>
    </source>
</evidence>
<dbReference type="NCBIfam" id="NF009057">
    <property type="entry name" value="PRK12391.1"/>
    <property type="match status" value="1"/>
</dbReference>
<comment type="catalytic activity">
    <reaction evidence="12">
        <text>(1S,2R)-1-C-(indol-3-yl)glycerol 3-phosphate + L-serine = D-glyceraldehyde 3-phosphate + L-tryptophan + H2O</text>
        <dbReference type="Rhea" id="RHEA:10532"/>
        <dbReference type="ChEBI" id="CHEBI:15377"/>
        <dbReference type="ChEBI" id="CHEBI:33384"/>
        <dbReference type="ChEBI" id="CHEBI:57912"/>
        <dbReference type="ChEBI" id="CHEBI:58866"/>
        <dbReference type="ChEBI" id="CHEBI:59776"/>
        <dbReference type="EC" id="4.2.1.20"/>
    </reaction>
</comment>
<comment type="function">
    <text evidence="2">The beta subunit is responsible for the synthesis of L-tryptophan from indole and L-serine.</text>
</comment>
<dbReference type="PANTHER" id="PTHR48077">
    <property type="entry name" value="TRYPTOPHAN SYNTHASE-RELATED"/>
    <property type="match status" value="1"/>
</dbReference>
<reference evidence="14" key="1">
    <citation type="submission" date="2022-10" db="EMBL/GenBank/DDBJ databases">
        <title>The complete genomes of actinobacterial strains from the NBC collection.</title>
        <authorList>
            <person name="Joergensen T.S."/>
            <person name="Alvarez Arevalo M."/>
            <person name="Sterndorff E.B."/>
            <person name="Faurdal D."/>
            <person name="Vuksanovic O."/>
            <person name="Mourched A.-S."/>
            <person name="Charusanti P."/>
            <person name="Shaw S."/>
            <person name="Blin K."/>
            <person name="Weber T."/>
        </authorList>
    </citation>
    <scope>NUCLEOTIDE SEQUENCE</scope>
    <source>
        <strain evidence="14">NBC_00003</strain>
    </source>
</reference>
<organism evidence="14">
    <name type="scientific">Streptomyces sp. NBC_00003</name>
    <dbReference type="NCBI Taxonomy" id="2903608"/>
    <lineage>
        <taxon>Bacteria</taxon>
        <taxon>Bacillati</taxon>
        <taxon>Actinomycetota</taxon>
        <taxon>Actinomycetes</taxon>
        <taxon>Kitasatosporales</taxon>
        <taxon>Streptomycetaceae</taxon>
        <taxon>Streptomyces</taxon>
    </lineage>
</organism>
<protein>
    <recommendedName>
        <fullName evidence="6">tryptophan synthase</fullName>
        <ecNumber evidence="6">4.2.1.20</ecNumber>
    </recommendedName>
</protein>
<keyword evidence="9" id="KW-0663">Pyridoxal phosphate</keyword>
<evidence type="ECO:0000256" key="1">
    <source>
        <dbReference type="ARBA" id="ARBA00001933"/>
    </source>
</evidence>
<dbReference type="GO" id="GO:0005737">
    <property type="term" value="C:cytoplasm"/>
    <property type="evidence" value="ECO:0007669"/>
    <property type="project" value="TreeGrafter"/>
</dbReference>
<dbReference type="PIRSF" id="PIRSF001413">
    <property type="entry name" value="Trp_syn_beta"/>
    <property type="match status" value="1"/>
</dbReference>
<dbReference type="Gene3D" id="3.40.50.1100">
    <property type="match status" value="2"/>
</dbReference>
<comment type="pathway">
    <text evidence="3">Amino-acid biosynthesis; L-tryptophan biosynthesis; L-tryptophan from chorismate: step 5/5.</text>
</comment>
<comment type="subunit">
    <text evidence="5">Tetramer of two alpha and two beta chains.</text>
</comment>
<name>A0AAU2VGF7_9ACTN</name>
<dbReference type="PIRSF" id="PIRSF500824">
    <property type="entry name" value="TrpB_prok"/>
    <property type="match status" value="1"/>
</dbReference>
<evidence type="ECO:0000259" key="13">
    <source>
        <dbReference type="Pfam" id="PF00291"/>
    </source>
</evidence>
<evidence type="ECO:0000256" key="9">
    <source>
        <dbReference type="ARBA" id="ARBA00022898"/>
    </source>
</evidence>
<evidence type="ECO:0000256" key="5">
    <source>
        <dbReference type="ARBA" id="ARBA00011270"/>
    </source>
</evidence>
<dbReference type="AlphaFoldDB" id="A0AAU2VGF7"/>
<dbReference type="EMBL" id="CP108318">
    <property type="protein sequence ID" value="WTW66219.1"/>
    <property type="molecule type" value="Genomic_DNA"/>
</dbReference>
<keyword evidence="8" id="KW-0822">Tryptophan biosynthesis</keyword>
<dbReference type="SUPFAM" id="SSF53686">
    <property type="entry name" value="Tryptophan synthase beta subunit-like PLP-dependent enzymes"/>
    <property type="match status" value="1"/>
</dbReference>
<dbReference type="NCBIfam" id="TIGR01415">
    <property type="entry name" value="trpB_rel"/>
    <property type="match status" value="1"/>
</dbReference>
<comment type="similarity">
    <text evidence="4">Belongs to the TrpB family.</text>
</comment>
<evidence type="ECO:0000256" key="8">
    <source>
        <dbReference type="ARBA" id="ARBA00022822"/>
    </source>
</evidence>
<dbReference type="InterPro" id="IPR006653">
    <property type="entry name" value="Trp_synth_b_CS"/>
</dbReference>
<dbReference type="InterPro" id="IPR001926">
    <property type="entry name" value="TrpB-like_PALP"/>
</dbReference>
<dbReference type="GO" id="GO:0030170">
    <property type="term" value="F:pyridoxal phosphate binding"/>
    <property type="evidence" value="ECO:0007669"/>
    <property type="project" value="InterPro"/>
</dbReference>
<evidence type="ECO:0000313" key="14">
    <source>
        <dbReference type="EMBL" id="WTW66219.1"/>
    </source>
</evidence>
<evidence type="ECO:0000256" key="11">
    <source>
        <dbReference type="ARBA" id="ARBA00023239"/>
    </source>
</evidence>
<evidence type="ECO:0000256" key="4">
    <source>
        <dbReference type="ARBA" id="ARBA00009982"/>
    </source>
</evidence>
<dbReference type="Pfam" id="PF00291">
    <property type="entry name" value="PALP"/>
    <property type="match status" value="1"/>
</dbReference>
<dbReference type="GO" id="GO:0052684">
    <property type="term" value="F:L-serine hydro-lyase (adding indole, L-tryptophan-forming) activity"/>
    <property type="evidence" value="ECO:0007669"/>
    <property type="project" value="TreeGrafter"/>
</dbReference>
<dbReference type="EC" id="4.2.1.20" evidence="6"/>
<dbReference type="PANTHER" id="PTHR48077:SF6">
    <property type="entry name" value="TRYPTOPHAN SYNTHASE"/>
    <property type="match status" value="1"/>
</dbReference>
<sequence>MEKIKYQLDEKDLPATWYNIAADLPGTAQPAALNPKTGQPLTRDELLHVMPEQLADQETSTEREFEIPEPVRQIYAHWRPSPLFRARRLERALDTPARIYYKYEGVAPTGSHKPNTGIPQAYYNKLAGKTGLVTETGAGQWGSAAALSASFFGMTAKVFMVKVSFEQKPYRRSLMESFGAVCIPSPSIETAVGRAILADDPDSPGSLGIATSEALEVAAQDPTLGYTLGSAANHVLAHQTVIGQEALLQMDMADDYPDIVIGCSGGGSNLAGLSFPFLGEQLRGGRKVRVIAVEPAACPTLTKGAIAYDYSDTGRLGPLFRMHTLGHTFVPPAVHAGGLRAHGIGPLISRAVEEKLIDPIAVGQLGCFEAGVQFARTEGILPAPESTHAIRAAIDEANRCREEGQSRAILFGLSGHGHFDLTAYEKYFAGQLDDEIVDEKELIRAAESIPEAATPR</sequence>
<keyword evidence="11" id="KW-0456">Lyase</keyword>